<proteinExistence type="predicted"/>
<organism evidence="1 2">
    <name type="scientific">Gelidibacter algens</name>
    <dbReference type="NCBI Taxonomy" id="49280"/>
    <lineage>
        <taxon>Bacteria</taxon>
        <taxon>Pseudomonadati</taxon>
        <taxon>Bacteroidota</taxon>
        <taxon>Flavobacteriia</taxon>
        <taxon>Flavobacteriales</taxon>
        <taxon>Flavobacteriaceae</taxon>
        <taxon>Gelidibacter</taxon>
    </lineage>
</organism>
<protein>
    <submittedName>
        <fullName evidence="1">Uncharacterized protein</fullName>
    </submittedName>
</protein>
<dbReference type="AlphaFoldDB" id="A0A327S653"/>
<sequence>MKENENFKAEVNPKQYLKISTELLINSDSLELDLETDSTGTKIILGRNSRCVSVDTFLFAPEGRKEKKGVFKGKSDLVKFRCSIYEKKLLNIKASRCGLSLSAYIRRSVFEKEITERFTEEHIQLYKMLIKYHNNFKAIGNMYRKRDPKLTEAVYDIANEIKSHLKNFQS</sequence>
<gene>
    <name evidence="1" type="ORF">LX77_02033</name>
</gene>
<reference evidence="1 2" key="1">
    <citation type="submission" date="2018-06" db="EMBL/GenBank/DDBJ databases">
        <title>Genomic Encyclopedia of Archaeal and Bacterial Type Strains, Phase II (KMG-II): from individual species to whole genera.</title>
        <authorList>
            <person name="Goeker M."/>
        </authorList>
    </citation>
    <scope>NUCLEOTIDE SEQUENCE [LARGE SCALE GENOMIC DNA]</scope>
    <source>
        <strain evidence="1 2">DSM 12408</strain>
    </source>
</reference>
<evidence type="ECO:0000313" key="2">
    <source>
        <dbReference type="Proteomes" id="UP000248987"/>
    </source>
</evidence>
<name>A0A327S653_9FLAO</name>
<keyword evidence="2" id="KW-1185">Reference proteome</keyword>
<dbReference type="NCBIfam" id="NF041418">
    <property type="entry name" value="MbpA"/>
    <property type="match status" value="1"/>
</dbReference>
<dbReference type="Pfam" id="PF21983">
    <property type="entry name" value="NikA-like"/>
    <property type="match status" value="1"/>
</dbReference>
<evidence type="ECO:0000313" key="1">
    <source>
        <dbReference type="EMBL" id="RAJ24479.1"/>
    </source>
</evidence>
<comment type="caution">
    <text evidence="1">The sequence shown here is derived from an EMBL/GenBank/DDBJ whole genome shotgun (WGS) entry which is preliminary data.</text>
</comment>
<dbReference type="InterPro" id="IPR053842">
    <property type="entry name" value="NikA-like"/>
</dbReference>
<dbReference type="Proteomes" id="UP000248987">
    <property type="component" value="Unassembled WGS sequence"/>
</dbReference>
<dbReference type="EMBL" id="QLLQ01000006">
    <property type="protein sequence ID" value="RAJ24479.1"/>
    <property type="molecule type" value="Genomic_DNA"/>
</dbReference>
<dbReference type="RefSeq" id="WP_245905301.1">
    <property type="nucleotide sequence ID" value="NZ_LZRN01000009.1"/>
</dbReference>
<accession>A0A327S653</accession>
<dbReference type="InterPro" id="IPR049793">
    <property type="entry name" value="MbpA-like"/>
</dbReference>